<sequence length="341" mass="39146">MKYSIDFIRDLKENFEDKNISYPVEEINSKPIPVIEVSNELSLNKVIANWREYQKAKTFFRGQSKFHQQIPISGKERNDLSNPSSSALCNKEKTLEFILACPGINILERGKSKLDFWASLDAISQSQNKIDGLGGAGTYTNQHVPEYALEGLLQQYIGSTRWIDVVDNLQIALWMATRSYIPQLPENFDKVNCYNPIKVSEIKYDEDAYIYLYMYSFTPSKIIDLGLYQSEDSLLLDLREALPSRYLRPHSQHAMLLREYKSTEKLTDPKTTNVVGVKLKTKLAISAIGNSSLINNQTIFPNEENDSGFKTISQLLSVYWLNGQNRVQDKISQEQFLPRYL</sequence>
<gene>
    <name evidence="1" type="ORF">IDM49_03865</name>
</gene>
<dbReference type="AlphaFoldDB" id="A0A7H2BFG9"/>
<evidence type="ECO:0000313" key="2">
    <source>
        <dbReference type="Proteomes" id="UP000516404"/>
    </source>
</evidence>
<proteinExistence type="predicted"/>
<evidence type="ECO:0000313" key="1">
    <source>
        <dbReference type="EMBL" id="QNV38415.1"/>
    </source>
</evidence>
<dbReference type="KEGG" id="rter:IDM49_03865"/>
<dbReference type="GeneID" id="96623359"/>
<dbReference type="EMBL" id="CP061539">
    <property type="protein sequence ID" value="QNV38415.1"/>
    <property type="molecule type" value="Genomic_DNA"/>
</dbReference>
<name>A0A7H2BFG9_9MICC</name>
<dbReference type="Proteomes" id="UP000516404">
    <property type="component" value="Chromosome"/>
</dbReference>
<evidence type="ECO:0008006" key="3">
    <source>
        <dbReference type="Google" id="ProtNLM"/>
    </source>
</evidence>
<accession>A0A7H2BFG9</accession>
<dbReference type="RefSeq" id="WP_190725084.1">
    <property type="nucleotide sequence ID" value="NZ_CP061539.1"/>
</dbReference>
<keyword evidence="2" id="KW-1185">Reference proteome</keyword>
<reference evidence="1 2" key="1">
    <citation type="submission" date="2020-09" db="EMBL/GenBank/DDBJ databases">
        <title>Investigation of environmental microbes.</title>
        <authorList>
            <person name="Ou Y."/>
            <person name="Kang Q."/>
        </authorList>
    </citation>
    <scope>NUCLEOTIDE SEQUENCE [LARGE SCALE GENOMIC DNA]</scope>
    <source>
        <strain evidence="1 2">KJZ-14</strain>
    </source>
</reference>
<protein>
    <recommendedName>
        <fullName evidence="3">FRG domain-containing protein</fullName>
    </recommendedName>
</protein>
<organism evidence="1 2">
    <name type="scientific">Rothia terrae</name>
    <dbReference type="NCBI Taxonomy" id="396015"/>
    <lineage>
        <taxon>Bacteria</taxon>
        <taxon>Bacillati</taxon>
        <taxon>Actinomycetota</taxon>
        <taxon>Actinomycetes</taxon>
        <taxon>Micrococcales</taxon>
        <taxon>Micrococcaceae</taxon>
        <taxon>Rothia</taxon>
    </lineage>
</organism>